<evidence type="ECO:0000313" key="3">
    <source>
        <dbReference type="EMBL" id="QNO13842.1"/>
    </source>
</evidence>
<evidence type="ECO:0000256" key="2">
    <source>
        <dbReference type="SAM" id="SignalP"/>
    </source>
</evidence>
<dbReference type="PROSITE" id="PS00018">
    <property type="entry name" value="EF_HAND_1"/>
    <property type="match status" value="1"/>
</dbReference>
<feature type="chain" id="PRO_5038865073" description="PepSY domain-containing protein" evidence="2">
    <location>
        <begin position="23"/>
        <end position="164"/>
    </location>
</feature>
<organism evidence="3 4">
    <name type="scientific">Alkalicella caledoniensis</name>
    <dbReference type="NCBI Taxonomy" id="2731377"/>
    <lineage>
        <taxon>Bacteria</taxon>
        <taxon>Bacillati</taxon>
        <taxon>Bacillota</taxon>
        <taxon>Clostridia</taxon>
        <taxon>Eubacteriales</taxon>
        <taxon>Proteinivoracaceae</taxon>
        <taxon>Alkalicella</taxon>
    </lineage>
</organism>
<keyword evidence="1" id="KW-1133">Transmembrane helix</keyword>
<sequence>MTKKILLCTLAILLVLSTTSVAMLKVVDPETEAKYMEIAKSSAHGKVELLEGWVRDLASINKDIYIVHMIVDGKDLVVYIDMDTDDILSENEFNKYVDLDVEENKKNPTFSITGVKDTGDGSIEAEARATEDDPSSLKYIIPIVSVLVLGGCLSFINNNKRAKK</sequence>
<dbReference type="KEGG" id="acae:HYG86_03210"/>
<keyword evidence="1" id="KW-0472">Membrane</keyword>
<proteinExistence type="predicted"/>
<feature type="transmembrane region" description="Helical" evidence="1">
    <location>
        <begin position="139"/>
        <end position="156"/>
    </location>
</feature>
<gene>
    <name evidence="3" type="ORF">HYG86_03210</name>
</gene>
<keyword evidence="4" id="KW-1185">Reference proteome</keyword>
<evidence type="ECO:0000256" key="1">
    <source>
        <dbReference type="SAM" id="Phobius"/>
    </source>
</evidence>
<reference evidence="3 4" key="1">
    <citation type="submission" date="2020-07" db="EMBL/GenBank/DDBJ databases">
        <title>Alkalicella. sp. LB2 genome.</title>
        <authorList>
            <person name="Postec A."/>
            <person name="Quemeneur M."/>
        </authorList>
    </citation>
    <scope>NUCLEOTIDE SEQUENCE [LARGE SCALE GENOMIC DNA]</scope>
    <source>
        <strain evidence="3 4">LB2</strain>
    </source>
</reference>
<keyword evidence="1" id="KW-0812">Transmembrane</keyword>
<dbReference type="InterPro" id="IPR018247">
    <property type="entry name" value="EF_Hand_1_Ca_BS"/>
</dbReference>
<dbReference type="Proteomes" id="UP000516160">
    <property type="component" value="Chromosome"/>
</dbReference>
<name>A0A7G9W580_ALKCA</name>
<dbReference type="RefSeq" id="WP_213167505.1">
    <property type="nucleotide sequence ID" value="NZ_CP058559.1"/>
</dbReference>
<feature type="signal peptide" evidence="2">
    <location>
        <begin position="1"/>
        <end position="22"/>
    </location>
</feature>
<dbReference type="EMBL" id="CP058559">
    <property type="protein sequence ID" value="QNO13842.1"/>
    <property type="molecule type" value="Genomic_DNA"/>
</dbReference>
<accession>A0A7G9W580</accession>
<evidence type="ECO:0000313" key="4">
    <source>
        <dbReference type="Proteomes" id="UP000516160"/>
    </source>
</evidence>
<protein>
    <recommendedName>
        <fullName evidence="5">PepSY domain-containing protein</fullName>
    </recommendedName>
</protein>
<dbReference type="AlphaFoldDB" id="A0A7G9W580"/>
<evidence type="ECO:0008006" key="5">
    <source>
        <dbReference type="Google" id="ProtNLM"/>
    </source>
</evidence>
<keyword evidence="2" id="KW-0732">Signal</keyword>